<proteinExistence type="predicted"/>
<reference evidence="3" key="1">
    <citation type="journal article" date="2014" name="Cell">
        <title>The Architecture of a Scrambled Genome Reveals Massive Levels of Genomic Rearrangement during Development.</title>
        <authorList>
            <person name="Chen X."/>
            <person name="Bracht J.R."/>
            <person name="Goldman A.D."/>
            <person name="Dolzhenko E."/>
            <person name="Clay D.M."/>
            <person name="Swart E.C."/>
            <person name="Perlman D.H."/>
            <person name="Doak T.G."/>
            <person name="Stuart A."/>
            <person name="Amemiya C.T."/>
            <person name="Sebra R.P."/>
            <person name="Landweber L.F."/>
        </authorList>
    </citation>
    <scope>NUCLEOTIDE SEQUENCE [LARGE SCALE GENOMIC DNA]</scope>
    <source>
        <strain evidence="3">JRB310</strain>
    </source>
</reference>
<accession>A0A073HWU9</accession>
<feature type="region of interest" description="Disordered" evidence="1">
    <location>
        <begin position="35"/>
        <end position="62"/>
    </location>
</feature>
<protein>
    <submittedName>
        <fullName evidence="2">Uncharacterized protein</fullName>
    </submittedName>
</protein>
<feature type="region of interest" description="Disordered" evidence="1">
    <location>
        <begin position="74"/>
        <end position="100"/>
    </location>
</feature>
<dbReference type="AlphaFoldDB" id="A0A073HWU9"/>
<sequence length="246" mass="28735">MGNSRLQKKWVNLHNNGKKTYAEILRGIRISSYKQPSLTQTKHNSTLNKSRQQSNNLPGDTSFQHEFNVQVETSPKYQLNDHNESQGEESKETTRAPHRLTKDSSLYDKEILQIIQESNSLRSKIQAIIENLKSKNKWTEHHEQWRNEITSFFLKLLDDWRELMKSKKRDIIIQLVKLEGLMDKGQIIDLSPLLDPIFLEFIPRRECLVKLPNFTITKKQQKRMSKIIHAAMGQLDQATGEQPCDN</sequence>
<dbReference type="Proteomes" id="UP000053232">
    <property type="component" value="Unassembled WGS sequence"/>
</dbReference>
<organism evidence="2 3">
    <name type="scientific">Oxytricha trifallax</name>
    <dbReference type="NCBI Taxonomy" id="1172189"/>
    <lineage>
        <taxon>Eukaryota</taxon>
        <taxon>Sar</taxon>
        <taxon>Alveolata</taxon>
        <taxon>Ciliophora</taxon>
        <taxon>Intramacronucleata</taxon>
        <taxon>Spirotrichea</taxon>
        <taxon>Stichotrichia</taxon>
        <taxon>Sporadotrichida</taxon>
        <taxon>Oxytrichidae</taxon>
        <taxon>Oxytrichinae</taxon>
        <taxon>Oxytricha</taxon>
    </lineage>
</organism>
<name>A0A073HWU9_9SPIT</name>
<feature type="compositionally biased region" description="Basic and acidic residues" evidence="1">
    <location>
        <begin position="79"/>
        <end position="100"/>
    </location>
</feature>
<dbReference type="EMBL" id="ARYC01019506">
    <property type="protein sequence ID" value="KEJ82453.1"/>
    <property type="molecule type" value="Genomic_DNA"/>
</dbReference>
<gene>
    <name evidence="2" type="ORF">OXYTRIMIC_534</name>
</gene>
<comment type="caution">
    <text evidence="2">The sequence shown here is derived from an EMBL/GenBank/DDBJ whole genome shotgun (WGS) entry which is preliminary data.</text>
</comment>
<evidence type="ECO:0000313" key="3">
    <source>
        <dbReference type="Proteomes" id="UP000053232"/>
    </source>
</evidence>
<keyword evidence="3" id="KW-1185">Reference proteome</keyword>
<evidence type="ECO:0000313" key="2">
    <source>
        <dbReference type="EMBL" id="KEJ82453.1"/>
    </source>
</evidence>
<evidence type="ECO:0000256" key="1">
    <source>
        <dbReference type="SAM" id="MobiDB-lite"/>
    </source>
</evidence>